<feature type="compositionally biased region" description="Gly residues" evidence="5">
    <location>
        <begin position="562"/>
        <end position="577"/>
    </location>
</feature>
<evidence type="ECO:0000256" key="3">
    <source>
        <dbReference type="ARBA" id="ARBA00023034"/>
    </source>
</evidence>
<keyword evidence="9" id="KW-1185">Reference proteome</keyword>
<organism evidence="8 9">
    <name type="scientific">Rhodotorula taiwanensis</name>
    <dbReference type="NCBI Taxonomy" id="741276"/>
    <lineage>
        <taxon>Eukaryota</taxon>
        <taxon>Fungi</taxon>
        <taxon>Dikarya</taxon>
        <taxon>Basidiomycota</taxon>
        <taxon>Pucciniomycotina</taxon>
        <taxon>Microbotryomycetes</taxon>
        <taxon>Sporidiobolales</taxon>
        <taxon>Sporidiobolaceae</taxon>
        <taxon>Rhodotorula</taxon>
    </lineage>
</organism>
<dbReference type="AlphaFoldDB" id="A0A2S5AZK4"/>
<feature type="compositionally biased region" description="Polar residues" evidence="5">
    <location>
        <begin position="213"/>
        <end position="225"/>
    </location>
</feature>
<feature type="compositionally biased region" description="Basic and acidic residues" evidence="5">
    <location>
        <begin position="907"/>
        <end position="917"/>
    </location>
</feature>
<feature type="region of interest" description="Disordered" evidence="5">
    <location>
        <begin position="365"/>
        <end position="385"/>
    </location>
</feature>
<dbReference type="InterPro" id="IPR019465">
    <property type="entry name" value="Cog5"/>
</dbReference>
<feature type="compositionally biased region" description="Basic and acidic residues" evidence="5">
    <location>
        <begin position="229"/>
        <end position="239"/>
    </location>
</feature>
<sequence>MPSLVAVSTSPAALQAPAAVTPKSTAAVDPHADFLSPAFDPNAFAHRVLEQAQLEHATTDTVSSALGRLNYGVQDLSHQLRQLVQANHPSLTLQASSLTALELDLSEVRSGLGDVQQSVKRLNDKVAEPHNKLDDGLRLLERVRRTAQLARRAHRFVVLVRRLNAQMADVTTAARLSATPTTTGDERSERATAEAALTLAELDSLLTDPVPPTTSSASGPETSVSGGPDPDRPKDRDDDTAAGAGSSSLRDLDIVAAQLGTVENARAYVVDKMQASVQRGLETLDQPLLASSLQTAHNLSVLPALVENLLSDLCDKLVADRVAAAFDMAALAKLVGQKASLMLIESVENVRADLVLRLIGSPTPLRPHSHSHSPDPNPGPADQPTNAAAAFVYKSRLRTEPTPATMPTWQSLFWARLERLVDELGSVCIKVYALEKVLKIKRDVETQESFLDEALTVLDNKPSALFWTSLTRALESQTRETARTSSFVQTTLSTSYPRLLRLFQEFFSKIAVHTDTVYTLAQQSPETILTLRAIQPFEALYLARSRNRLGDAVQSAFSLSSAGGGGMSTPGGGGGHGAEATPTANEGLTLARAIVNELDAARFDPLLAKAVAKGSARAVDAFVSRAESLIARDHASTSLLGPLATPSQLHNADLTSALYHLGLPLERALGDHIESVRDLLRPSVERARATYIAIVNPLILAIRREFSALLARMHRTNYAAAASDTDGRTSEDAGAGGAGGASAYMTDLTEKLSLVKDEILGAYRVGELARDWALDLARFIVQTFLLHASLLRVGESGKLRLTNDTTALEFAVTQYLSAHGLALNSMGDQFKAVRAFRPLLFRDLSTLGKPSQTADVPTLILLHHLLARGGLALPHQVRGWTETEYVRWLNEHQEEDRIRLIEEVVEKERAERSERPAEPPAALDDEGDDDVQDRQDPNAAQQQQQKSEAARTALEIVDKVLRRGGRTVGTTDGTGGRTIKVPTAAAPAIGAN</sequence>
<dbReference type="EMBL" id="PJQD01000156">
    <property type="protein sequence ID" value="POY69970.1"/>
    <property type="molecule type" value="Genomic_DNA"/>
</dbReference>
<dbReference type="Pfam" id="PF10392">
    <property type="entry name" value="COG5_N"/>
    <property type="match status" value="1"/>
</dbReference>
<name>A0A2S5AZK4_9BASI</name>
<dbReference type="PANTHER" id="PTHR13228">
    <property type="entry name" value="CONSERVED OLIGOMERIC GOLGI COMPLEX COMPONENT 5"/>
    <property type="match status" value="1"/>
</dbReference>
<comment type="subcellular location">
    <subcellularLocation>
        <location evidence="1">Golgi apparatus membrane</location>
        <topology evidence="1">Peripheral membrane protein</topology>
    </subcellularLocation>
</comment>
<dbReference type="InterPro" id="IPR049176">
    <property type="entry name" value="COG5_N"/>
</dbReference>
<feature type="domain" description="Conserved oligomeric Golgi complex subunit 5 N-terminal" evidence="6">
    <location>
        <begin position="33"/>
        <end position="163"/>
    </location>
</feature>
<comment type="caution">
    <text evidence="8">The sequence shown here is derived from an EMBL/GenBank/DDBJ whole genome shotgun (WGS) entry which is preliminary data.</text>
</comment>
<evidence type="ECO:0000256" key="2">
    <source>
        <dbReference type="ARBA" id="ARBA00020974"/>
    </source>
</evidence>
<dbReference type="GO" id="GO:0006891">
    <property type="term" value="P:intra-Golgi vesicle-mediated transport"/>
    <property type="evidence" value="ECO:0007669"/>
    <property type="project" value="InterPro"/>
</dbReference>
<gene>
    <name evidence="8" type="ORF">BMF94_7014</name>
</gene>
<feature type="region of interest" description="Disordered" evidence="5">
    <location>
        <begin position="561"/>
        <end position="582"/>
    </location>
</feature>
<evidence type="ECO:0000313" key="8">
    <source>
        <dbReference type="EMBL" id="POY69970.1"/>
    </source>
</evidence>
<dbReference type="Proteomes" id="UP000237144">
    <property type="component" value="Unassembled WGS sequence"/>
</dbReference>
<keyword evidence="4" id="KW-0472">Membrane</keyword>
<evidence type="ECO:0000259" key="6">
    <source>
        <dbReference type="Pfam" id="PF10392"/>
    </source>
</evidence>
<evidence type="ECO:0000256" key="4">
    <source>
        <dbReference type="ARBA" id="ARBA00023136"/>
    </source>
</evidence>
<dbReference type="GO" id="GO:0000139">
    <property type="term" value="C:Golgi membrane"/>
    <property type="evidence" value="ECO:0007669"/>
    <property type="project" value="UniProtKB-SubCell"/>
</dbReference>
<evidence type="ECO:0000256" key="1">
    <source>
        <dbReference type="ARBA" id="ARBA00004395"/>
    </source>
</evidence>
<dbReference type="OrthoDB" id="18786at2759"/>
<dbReference type="InterPro" id="IPR048485">
    <property type="entry name" value="COG5_helical"/>
</dbReference>
<protein>
    <recommendedName>
        <fullName evidence="2">Conserved oligomeric Golgi complex subunit 5</fullName>
    </recommendedName>
</protein>
<feature type="region of interest" description="Disordered" evidence="5">
    <location>
        <begin position="203"/>
        <end position="246"/>
    </location>
</feature>
<feature type="domain" description="Conserved oligomeric Golgi complex subunit 5 helical" evidence="7">
    <location>
        <begin position="249"/>
        <end position="507"/>
    </location>
</feature>
<dbReference type="GO" id="GO:0017119">
    <property type="term" value="C:Golgi transport complex"/>
    <property type="evidence" value="ECO:0007669"/>
    <property type="project" value="InterPro"/>
</dbReference>
<keyword evidence="3" id="KW-0333">Golgi apparatus</keyword>
<evidence type="ECO:0000256" key="5">
    <source>
        <dbReference type="SAM" id="MobiDB-lite"/>
    </source>
</evidence>
<evidence type="ECO:0000313" key="9">
    <source>
        <dbReference type="Proteomes" id="UP000237144"/>
    </source>
</evidence>
<evidence type="ECO:0000259" key="7">
    <source>
        <dbReference type="Pfam" id="PF20649"/>
    </source>
</evidence>
<feature type="region of interest" description="Disordered" evidence="5">
    <location>
        <begin position="907"/>
        <end position="992"/>
    </location>
</feature>
<dbReference type="PANTHER" id="PTHR13228:SF3">
    <property type="entry name" value="CONSERVED OLIGOMERIC GOLGI COMPLEX SUBUNIT 5"/>
    <property type="match status" value="1"/>
</dbReference>
<proteinExistence type="predicted"/>
<dbReference type="STRING" id="741276.A0A2S5AZK4"/>
<dbReference type="Pfam" id="PF20649">
    <property type="entry name" value="COG5_C"/>
    <property type="match status" value="1"/>
</dbReference>
<reference evidence="8 9" key="1">
    <citation type="journal article" date="2018" name="Front. Microbiol.">
        <title>Prospects for Fungal Bioremediation of Acidic Radioactive Waste Sites: Characterization and Genome Sequence of Rhodotorula taiwanensis MD1149.</title>
        <authorList>
            <person name="Tkavc R."/>
            <person name="Matrosova V.Y."/>
            <person name="Grichenko O.E."/>
            <person name="Gostincar C."/>
            <person name="Volpe R.P."/>
            <person name="Klimenkova P."/>
            <person name="Gaidamakova E.K."/>
            <person name="Zhou C.E."/>
            <person name="Stewart B.J."/>
            <person name="Lyman M.G."/>
            <person name="Malfatti S.A."/>
            <person name="Rubinfeld B."/>
            <person name="Courtot M."/>
            <person name="Singh J."/>
            <person name="Dalgard C.L."/>
            <person name="Hamilton T."/>
            <person name="Frey K.G."/>
            <person name="Gunde-Cimerman N."/>
            <person name="Dugan L."/>
            <person name="Daly M.J."/>
        </authorList>
    </citation>
    <scope>NUCLEOTIDE SEQUENCE [LARGE SCALE GENOMIC DNA]</scope>
    <source>
        <strain evidence="8 9">MD1149</strain>
    </source>
</reference>
<accession>A0A2S5AZK4</accession>